<dbReference type="GO" id="GO:0016020">
    <property type="term" value="C:membrane"/>
    <property type="evidence" value="ECO:0007669"/>
    <property type="project" value="UniProtKB-SubCell"/>
</dbReference>
<dbReference type="Gene3D" id="2.60.120.10">
    <property type="entry name" value="Jelly Rolls"/>
    <property type="match status" value="1"/>
</dbReference>
<evidence type="ECO:0000313" key="5">
    <source>
        <dbReference type="Proteomes" id="UP000327013"/>
    </source>
</evidence>
<dbReference type="PANTHER" id="PTHR45651:SF5">
    <property type="entry name" value="CYCLIC NUCLEOTIDE-GATED ION CHANNEL 1"/>
    <property type="match status" value="1"/>
</dbReference>
<organism evidence="4 5">
    <name type="scientific">Carpinus fangiana</name>
    <dbReference type="NCBI Taxonomy" id="176857"/>
    <lineage>
        <taxon>Eukaryota</taxon>
        <taxon>Viridiplantae</taxon>
        <taxon>Streptophyta</taxon>
        <taxon>Embryophyta</taxon>
        <taxon>Tracheophyta</taxon>
        <taxon>Spermatophyta</taxon>
        <taxon>Magnoliopsida</taxon>
        <taxon>eudicotyledons</taxon>
        <taxon>Gunneridae</taxon>
        <taxon>Pentapetalae</taxon>
        <taxon>rosids</taxon>
        <taxon>fabids</taxon>
        <taxon>Fagales</taxon>
        <taxon>Betulaceae</taxon>
        <taxon>Carpinus</taxon>
    </lineage>
</organism>
<keyword evidence="5" id="KW-1185">Reference proteome</keyword>
<keyword evidence="1" id="KW-1071">Ligand-gated ion channel</keyword>
<dbReference type="PANTHER" id="PTHR45651">
    <property type="entry name" value="CYCLIC NUCLEOTIDE-GATED ION CHANNEL 15-RELATED-RELATED"/>
    <property type="match status" value="1"/>
</dbReference>
<gene>
    <name evidence="4" type="ORF">FH972_006029</name>
</gene>
<dbReference type="InterPro" id="IPR000595">
    <property type="entry name" value="cNMP-bd_dom"/>
</dbReference>
<evidence type="ECO:0000259" key="3">
    <source>
        <dbReference type="PROSITE" id="PS50042"/>
    </source>
</evidence>
<evidence type="ECO:0000256" key="2">
    <source>
        <dbReference type="ARBA" id="ARBA00023303"/>
    </source>
</evidence>
<dbReference type="InterPro" id="IPR018490">
    <property type="entry name" value="cNMP-bd_dom_sf"/>
</dbReference>
<reference evidence="4 5" key="1">
    <citation type="submission" date="2019-06" db="EMBL/GenBank/DDBJ databases">
        <title>A chromosomal-level reference genome of Carpinus fangiana (Coryloideae, Betulaceae).</title>
        <authorList>
            <person name="Yang X."/>
            <person name="Wang Z."/>
            <person name="Zhang L."/>
            <person name="Hao G."/>
            <person name="Liu J."/>
            <person name="Yang Y."/>
        </authorList>
    </citation>
    <scope>NUCLEOTIDE SEQUENCE [LARGE SCALE GENOMIC DNA]</scope>
    <source>
        <strain evidence="4">Cfa_2016G</strain>
        <tissue evidence="4">Leaf</tissue>
    </source>
</reference>
<dbReference type="InterPro" id="IPR014710">
    <property type="entry name" value="RmlC-like_jellyroll"/>
</dbReference>
<accession>A0A5N6QR21</accession>
<keyword evidence="2" id="KW-0407">Ion channel</keyword>
<keyword evidence="1" id="KW-0813">Transport</keyword>
<protein>
    <recommendedName>
        <fullName evidence="3">Cyclic nucleotide-binding domain-containing protein</fullName>
    </recommendedName>
</protein>
<sequence length="231" mass="26724">MFEEIDERLLDPMCDRLKTVFYPEKSYIVWERDPVYEMSFIMQGKVLTMTTNGGTAGFFNSNYLKAGDFYGEELLTWALDPRSSFLPLSTRTVQALTEVEAFALKAEDLKFIGTEFRRLHSKQVRHTFRFYSPQWRTWAACFIQAAWYRYCKKKLEETLQADENMLQHAIAKAGESSTPSLGATIYATRFAVNALRTLRSNSTRKLAWVQERIPLKLPQKPAEPNFTSGEL</sequence>
<dbReference type="GO" id="GO:0034220">
    <property type="term" value="P:monoatomic ion transmembrane transport"/>
    <property type="evidence" value="ECO:0007669"/>
    <property type="project" value="UniProtKB-KW"/>
</dbReference>
<dbReference type="SUPFAM" id="SSF51206">
    <property type="entry name" value="cAMP-binding domain-like"/>
    <property type="match status" value="1"/>
</dbReference>
<name>A0A5N6QR21_9ROSI</name>
<dbReference type="EMBL" id="CM017322">
    <property type="protein sequence ID" value="KAE8009601.1"/>
    <property type="molecule type" value="Genomic_DNA"/>
</dbReference>
<evidence type="ECO:0000313" key="4">
    <source>
        <dbReference type="EMBL" id="KAE8009601.1"/>
    </source>
</evidence>
<feature type="domain" description="Cyclic nucleotide-binding" evidence="3">
    <location>
        <begin position="1"/>
        <end position="84"/>
    </location>
</feature>
<dbReference type="Proteomes" id="UP000327013">
    <property type="component" value="Chromosome 2"/>
</dbReference>
<dbReference type="PROSITE" id="PS50042">
    <property type="entry name" value="CNMP_BINDING_3"/>
    <property type="match status" value="1"/>
</dbReference>
<dbReference type="OrthoDB" id="421226at2759"/>
<dbReference type="SMART" id="SM00100">
    <property type="entry name" value="cNMP"/>
    <property type="match status" value="1"/>
</dbReference>
<evidence type="ECO:0000256" key="1">
    <source>
        <dbReference type="ARBA" id="ARBA00023286"/>
    </source>
</evidence>
<keyword evidence="1" id="KW-0406">Ion transport</keyword>
<dbReference type="AlphaFoldDB" id="A0A5N6QR21"/>
<dbReference type="CDD" id="cd00038">
    <property type="entry name" value="CAP_ED"/>
    <property type="match status" value="1"/>
</dbReference>
<proteinExistence type="predicted"/>